<proteinExistence type="inferred from homology"/>
<dbReference type="EMBL" id="MK814701">
    <property type="protein sequence ID" value="QCI07834.1"/>
    <property type="molecule type" value="Genomic_DNA"/>
</dbReference>
<dbReference type="GO" id="GO:0009536">
    <property type="term" value="C:plastid"/>
    <property type="evidence" value="ECO:0007669"/>
    <property type="project" value="UniProtKB-SubCell"/>
</dbReference>
<geneLocation type="plastid" evidence="9"/>
<sequence>MSYAIVDAGGRQFWIESGKFYDFNYIPSQPGDILILNRVLLMSDDNGIKIGNPCLELNKVKIKILKHIKGRKVIIFKMKPKKNIRLKQGHRSKLTRVLIQDIL</sequence>
<evidence type="ECO:0000256" key="1">
    <source>
        <dbReference type="ARBA" id="ARBA00004474"/>
    </source>
</evidence>
<dbReference type="InterPro" id="IPR028909">
    <property type="entry name" value="bL21-like"/>
</dbReference>
<dbReference type="PANTHER" id="PTHR21349">
    <property type="entry name" value="50S RIBOSOMAL PROTEIN L21"/>
    <property type="match status" value="1"/>
</dbReference>
<evidence type="ECO:0000313" key="9">
    <source>
        <dbReference type="EMBL" id="QCI07834.1"/>
    </source>
</evidence>
<dbReference type="PANTHER" id="PTHR21349:SF7">
    <property type="entry name" value="LARGE RIBOSOMAL SUBUNIT PROTEIN BL21C"/>
    <property type="match status" value="1"/>
</dbReference>
<protein>
    <recommendedName>
        <fullName evidence="8">50S ribosomal protein L21, chloroplastic</fullName>
    </recommendedName>
</protein>
<name>A0A4D6WVI3_9FLOR</name>
<evidence type="ECO:0000256" key="6">
    <source>
        <dbReference type="ARBA" id="ARBA00022980"/>
    </source>
</evidence>
<dbReference type="HAMAP" id="MF_01363">
    <property type="entry name" value="Ribosomal_bL21"/>
    <property type="match status" value="1"/>
</dbReference>
<dbReference type="InterPro" id="IPR001787">
    <property type="entry name" value="Ribosomal_bL21"/>
</dbReference>
<accession>A0A4D6WVI3</accession>
<evidence type="ECO:0000256" key="8">
    <source>
        <dbReference type="ARBA" id="ARBA00035397"/>
    </source>
</evidence>
<dbReference type="Pfam" id="PF00829">
    <property type="entry name" value="Ribosomal_L21p"/>
    <property type="match status" value="1"/>
</dbReference>
<comment type="subcellular location">
    <subcellularLocation>
        <location evidence="1">Plastid</location>
    </subcellularLocation>
</comment>
<dbReference type="GO" id="GO:0003735">
    <property type="term" value="F:structural constituent of ribosome"/>
    <property type="evidence" value="ECO:0007669"/>
    <property type="project" value="InterPro"/>
</dbReference>
<keyword evidence="4" id="KW-0699">rRNA-binding</keyword>
<dbReference type="GO" id="GO:0005762">
    <property type="term" value="C:mitochondrial large ribosomal subunit"/>
    <property type="evidence" value="ECO:0007669"/>
    <property type="project" value="TreeGrafter"/>
</dbReference>
<dbReference type="AlphaFoldDB" id="A0A4D6WVI3"/>
<organism evidence="9">
    <name type="scientific">Pleonosporium borreri</name>
    <dbReference type="NCBI Taxonomy" id="2575635"/>
    <lineage>
        <taxon>Eukaryota</taxon>
        <taxon>Rhodophyta</taxon>
        <taxon>Florideophyceae</taxon>
        <taxon>Rhodymeniophycidae</taxon>
        <taxon>Ceramiales</taxon>
        <taxon>Ceramiaceae</taxon>
        <taxon>Pleonosporium</taxon>
    </lineage>
</organism>
<reference evidence="9" key="1">
    <citation type="journal article" date="2019" name="Mol. Phylogenet. Evol.">
        <title>Morphological evolution and classification of the red algal order Ceramiales inferred using plastid phylogenomics.</title>
        <authorList>
            <person name="Diaz-Tapia P."/>
            <person name="Pasella M.M."/>
            <person name="Verbruggen H."/>
            <person name="Maggs C.A."/>
        </authorList>
    </citation>
    <scope>NUCLEOTIDE SEQUENCE</scope>
    <source>
        <strain evidence="9">PD2941_2</strain>
    </source>
</reference>
<keyword evidence="6 9" id="KW-0689">Ribosomal protein</keyword>
<evidence type="ECO:0000256" key="3">
    <source>
        <dbReference type="ARBA" id="ARBA00022640"/>
    </source>
</evidence>
<dbReference type="GO" id="GO:0006412">
    <property type="term" value="P:translation"/>
    <property type="evidence" value="ECO:0007669"/>
    <property type="project" value="InterPro"/>
</dbReference>
<dbReference type="SUPFAM" id="SSF141091">
    <property type="entry name" value="L21p-like"/>
    <property type="match status" value="1"/>
</dbReference>
<evidence type="ECO:0000256" key="2">
    <source>
        <dbReference type="ARBA" id="ARBA00008563"/>
    </source>
</evidence>
<gene>
    <name evidence="9" type="primary">rpl21</name>
</gene>
<dbReference type="InterPro" id="IPR036164">
    <property type="entry name" value="bL21-like_sf"/>
</dbReference>
<keyword evidence="3 9" id="KW-0934">Plastid</keyword>
<evidence type="ECO:0000256" key="7">
    <source>
        <dbReference type="ARBA" id="ARBA00023274"/>
    </source>
</evidence>
<dbReference type="NCBIfam" id="TIGR00061">
    <property type="entry name" value="L21"/>
    <property type="match status" value="1"/>
</dbReference>
<dbReference type="GO" id="GO:0019843">
    <property type="term" value="F:rRNA binding"/>
    <property type="evidence" value="ECO:0007669"/>
    <property type="project" value="UniProtKB-KW"/>
</dbReference>
<reference evidence="9" key="2">
    <citation type="submission" date="2019-04" db="EMBL/GenBank/DDBJ databases">
        <authorList>
            <person name="Pasella M."/>
        </authorList>
    </citation>
    <scope>NUCLEOTIDE SEQUENCE</scope>
    <source>
        <strain evidence="9">PD2941_2</strain>
    </source>
</reference>
<keyword evidence="5" id="KW-0694">RNA-binding</keyword>
<comment type="similarity">
    <text evidence="2">Belongs to the bacterial ribosomal protein bL21 family.</text>
</comment>
<evidence type="ECO:0000256" key="4">
    <source>
        <dbReference type="ARBA" id="ARBA00022730"/>
    </source>
</evidence>
<keyword evidence="7" id="KW-0687">Ribonucleoprotein</keyword>
<evidence type="ECO:0000256" key="5">
    <source>
        <dbReference type="ARBA" id="ARBA00022884"/>
    </source>
</evidence>